<feature type="domain" description="GspL cytoplasmic actin-ATPase-like" evidence="11">
    <location>
        <begin position="51"/>
        <end position="190"/>
    </location>
</feature>
<dbReference type="Pfam" id="PF05134">
    <property type="entry name" value="T2SSL"/>
    <property type="match status" value="1"/>
</dbReference>
<keyword evidence="14" id="KW-1185">Reference proteome</keyword>
<reference evidence="13 14" key="1">
    <citation type="submission" date="2024-04" db="EMBL/GenBank/DDBJ databases">
        <title>Draft genome sequence of Sessilibacter corallicola NBRC 116591.</title>
        <authorList>
            <person name="Miyakawa T."/>
            <person name="Kusuya Y."/>
            <person name="Miura T."/>
        </authorList>
    </citation>
    <scope>NUCLEOTIDE SEQUENCE [LARGE SCALE GENOMIC DNA]</scope>
    <source>
        <strain evidence="13 14">KU-00831-HH</strain>
    </source>
</reference>
<evidence type="ECO:0000256" key="8">
    <source>
        <dbReference type="ARBA" id="ARBA00022989"/>
    </source>
</evidence>
<proteinExistence type="inferred from homology"/>
<dbReference type="EMBL" id="BAABWN010000009">
    <property type="protein sequence ID" value="GAA6169064.1"/>
    <property type="molecule type" value="Genomic_DNA"/>
</dbReference>
<dbReference type="InterPro" id="IPR007812">
    <property type="entry name" value="T2SS_protein-GspL"/>
</dbReference>
<dbReference type="InterPro" id="IPR024230">
    <property type="entry name" value="GspL_cyto_dom"/>
</dbReference>
<dbReference type="InterPro" id="IPR043129">
    <property type="entry name" value="ATPase_NBD"/>
</dbReference>
<evidence type="ECO:0000256" key="2">
    <source>
        <dbReference type="ARBA" id="ARBA00005318"/>
    </source>
</evidence>
<keyword evidence="3 10" id="KW-0813">Transport</keyword>
<keyword evidence="5" id="KW-0997">Cell inner membrane</keyword>
<dbReference type="NCBIfam" id="TIGR01709">
    <property type="entry name" value="typeII_sec_gspL"/>
    <property type="match status" value="1"/>
</dbReference>
<dbReference type="Gene3D" id="3.30.1360.100">
    <property type="entry name" value="General secretion pathway protein M, EpsM"/>
    <property type="match status" value="1"/>
</dbReference>
<comment type="function">
    <text evidence="10">Inner membrane component of the type II secretion system required for the energy-dependent secretion of extracellular factors such as proteases and toxins from the periplasm.</text>
</comment>
<evidence type="ECO:0000256" key="1">
    <source>
        <dbReference type="ARBA" id="ARBA00004377"/>
    </source>
</evidence>
<dbReference type="Proteomes" id="UP001465153">
    <property type="component" value="Unassembled WGS sequence"/>
</dbReference>
<evidence type="ECO:0000256" key="10">
    <source>
        <dbReference type="PIRNR" id="PIRNR015761"/>
    </source>
</evidence>
<comment type="caution">
    <text evidence="13">The sequence shown here is derived from an EMBL/GenBank/DDBJ whole genome shotgun (WGS) entry which is preliminary data.</text>
</comment>
<sequence length="414" mass="46979">MNRLIVIYDSFLPDQNPLEPTLTWRLAQDGDWMGPETRGTVEQLADAQVEAGAEIWLTLTTPEVVMVNQEFSAKEKRHLTNLMPYELEDQLLGNVEDFHFAYGHIVEDQVTVAYTPIDWLTILIDSIEKAGVEITTCLPLFLLLPWEANQWSIRWLGDDNLAEIHYGKDLGFLIELDLLKDALESLSATLEEKHRPKEIKLFGQTFEDLQVLQNHLPESLQEMATSQQWDQWLSLSLETLPPFNLRQQSLGRSLPVNRWWAQWRPAAIAAGIAAALYLGGNWMQTHQLKQEQQALIAETERTYRTVMPRGALADPELQLRNQLSKFKSNSSGSGPSVVGMLAQITPMITQADEISVRNMNFIEGDMRLNIESPSFQQIDRLRAQLEDQKLAAELLGTSSVPNGVQARLRIRSNP</sequence>
<dbReference type="SUPFAM" id="SSF53067">
    <property type="entry name" value="Actin-like ATPase domain"/>
    <property type="match status" value="1"/>
</dbReference>
<evidence type="ECO:0000313" key="14">
    <source>
        <dbReference type="Proteomes" id="UP001465153"/>
    </source>
</evidence>
<gene>
    <name evidence="13" type="ORF">NBRC116591_28750</name>
</gene>
<keyword evidence="4" id="KW-1003">Cell membrane</keyword>
<evidence type="ECO:0000256" key="9">
    <source>
        <dbReference type="ARBA" id="ARBA00023136"/>
    </source>
</evidence>
<dbReference type="InterPro" id="IPR025691">
    <property type="entry name" value="GspL_pp_dom"/>
</dbReference>
<evidence type="ECO:0000256" key="7">
    <source>
        <dbReference type="ARBA" id="ARBA00022927"/>
    </source>
</evidence>
<evidence type="ECO:0000256" key="6">
    <source>
        <dbReference type="ARBA" id="ARBA00022692"/>
    </source>
</evidence>
<evidence type="ECO:0000256" key="5">
    <source>
        <dbReference type="ARBA" id="ARBA00022519"/>
    </source>
</evidence>
<evidence type="ECO:0000313" key="13">
    <source>
        <dbReference type="EMBL" id="GAA6169064.1"/>
    </source>
</evidence>
<keyword evidence="9" id="KW-0472">Membrane</keyword>
<comment type="similarity">
    <text evidence="2 10">Belongs to the GSP L family.</text>
</comment>
<name>A0ABQ0ABP2_9GAMM</name>
<accession>A0ABQ0ABP2</accession>
<evidence type="ECO:0000259" key="11">
    <source>
        <dbReference type="Pfam" id="PF05134"/>
    </source>
</evidence>
<evidence type="ECO:0000256" key="4">
    <source>
        <dbReference type="ARBA" id="ARBA00022475"/>
    </source>
</evidence>
<protein>
    <recommendedName>
        <fullName evidence="10">Type II secretion system protein L</fullName>
        <shortName evidence="10">T2SS protein L</shortName>
    </recommendedName>
</protein>
<dbReference type="CDD" id="cd24017">
    <property type="entry name" value="ASKHA_T2SSL_N"/>
    <property type="match status" value="1"/>
</dbReference>
<feature type="domain" description="GspL periplasmic" evidence="12">
    <location>
        <begin position="259"/>
        <end position="412"/>
    </location>
</feature>
<dbReference type="PIRSF" id="PIRSF015761">
    <property type="entry name" value="Protein_L"/>
    <property type="match status" value="1"/>
</dbReference>
<keyword evidence="6" id="KW-0812">Transmembrane</keyword>
<dbReference type="RefSeq" id="WP_233088026.1">
    <property type="nucleotide sequence ID" value="NZ_BAABWN010000009.1"/>
</dbReference>
<dbReference type="Pfam" id="PF12693">
    <property type="entry name" value="GspL_C"/>
    <property type="match status" value="1"/>
</dbReference>
<dbReference type="Gene3D" id="3.30.420.380">
    <property type="match status" value="1"/>
</dbReference>
<evidence type="ECO:0000256" key="3">
    <source>
        <dbReference type="ARBA" id="ARBA00022448"/>
    </source>
</evidence>
<organism evidence="13 14">
    <name type="scientific">Sessilibacter corallicola</name>
    <dbReference type="NCBI Taxonomy" id="2904075"/>
    <lineage>
        <taxon>Bacteria</taxon>
        <taxon>Pseudomonadati</taxon>
        <taxon>Pseudomonadota</taxon>
        <taxon>Gammaproteobacteria</taxon>
        <taxon>Cellvibrionales</taxon>
        <taxon>Cellvibrionaceae</taxon>
        <taxon>Sessilibacter</taxon>
    </lineage>
</organism>
<keyword evidence="8" id="KW-1133">Transmembrane helix</keyword>
<keyword evidence="7 10" id="KW-0653">Protein transport</keyword>
<evidence type="ECO:0000259" key="12">
    <source>
        <dbReference type="Pfam" id="PF12693"/>
    </source>
</evidence>
<comment type="subcellular location">
    <subcellularLocation>
        <location evidence="1">Cell inner membrane</location>
        <topology evidence="1">Single-pass membrane protein</topology>
    </subcellularLocation>
</comment>